<dbReference type="SUPFAM" id="SSF53474">
    <property type="entry name" value="alpha/beta-Hydrolases"/>
    <property type="match status" value="1"/>
</dbReference>
<proteinExistence type="predicted"/>
<name>U2YIR7_9SPHN</name>
<dbReference type="AlphaFoldDB" id="U2YIR7"/>
<dbReference type="Gene3D" id="3.40.50.1820">
    <property type="entry name" value="alpha/beta hydrolase"/>
    <property type="match status" value="1"/>
</dbReference>
<sequence>MTGQIGYVRADVAAFLARLEHDGNGFAPGDDIVQSRLAFSAMLRANDAPVSPRATPRSFTCPGPAAPIALRLFTVAPEANSVHSSRPVVIFFHGGGFILGDLDSYASLCTEIAVQTGLPVVAVDYRLAPEAPFPAAPDDCEAATRWIAEHAPALGLPANGLILMGDSAGGNLAIVTAQALAARPAALPVVLQVPLYPVAGPIGRHESYRAFREGHLLTREALARFHAGYAAPLDDPRHYPLMHEDLRQSPPALVVTAEYDPLRDSGREYAARLQAEGVPCLAIEVPGMIHGFMTLRKAIPSAQSDLETITHAMTNMLERHS</sequence>
<evidence type="ECO:0000313" key="4">
    <source>
        <dbReference type="Proteomes" id="UP000016568"/>
    </source>
</evidence>
<feature type="domain" description="Alpha/beta hydrolase fold-3" evidence="2">
    <location>
        <begin position="89"/>
        <end position="293"/>
    </location>
</feature>
<accession>U2YIR7</accession>
<evidence type="ECO:0000259" key="2">
    <source>
        <dbReference type="Pfam" id="PF07859"/>
    </source>
</evidence>
<dbReference type="PANTHER" id="PTHR48081:SF8">
    <property type="entry name" value="ALPHA_BETA HYDROLASE FOLD-3 DOMAIN-CONTAINING PROTEIN-RELATED"/>
    <property type="match status" value="1"/>
</dbReference>
<dbReference type="KEGG" id="ntd:EGO55_20440"/>
<dbReference type="InterPro" id="IPR013094">
    <property type="entry name" value="AB_hydrolase_3"/>
</dbReference>
<dbReference type="Proteomes" id="UP000016568">
    <property type="component" value="Unassembled WGS sequence"/>
</dbReference>
<organism evidence="3 4">
    <name type="scientific">Caenibius tardaugens NBRC 16725</name>
    <dbReference type="NCBI Taxonomy" id="1219035"/>
    <lineage>
        <taxon>Bacteria</taxon>
        <taxon>Pseudomonadati</taxon>
        <taxon>Pseudomonadota</taxon>
        <taxon>Alphaproteobacteria</taxon>
        <taxon>Sphingomonadales</taxon>
        <taxon>Erythrobacteraceae</taxon>
        <taxon>Caenibius</taxon>
    </lineage>
</organism>
<dbReference type="PANTHER" id="PTHR48081">
    <property type="entry name" value="AB HYDROLASE SUPERFAMILY PROTEIN C4A8.06C"/>
    <property type="match status" value="1"/>
</dbReference>
<dbReference type="InterPro" id="IPR029058">
    <property type="entry name" value="AB_hydrolase_fold"/>
</dbReference>
<dbReference type="OrthoDB" id="9806180at2"/>
<comment type="caution">
    <text evidence="3">The sequence shown here is derived from an EMBL/GenBank/DDBJ whole genome shotgun (WGS) entry which is preliminary data.</text>
</comment>
<dbReference type="EMBL" id="BASZ01000002">
    <property type="protein sequence ID" value="GAD48022.1"/>
    <property type="molecule type" value="Genomic_DNA"/>
</dbReference>
<evidence type="ECO:0000313" key="3">
    <source>
        <dbReference type="EMBL" id="GAD48022.1"/>
    </source>
</evidence>
<dbReference type="InterPro" id="IPR050300">
    <property type="entry name" value="GDXG_lipolytic_enzyme"/>
</dbReference>
<keyword evidence="4" id="KW-1185">Reference proteome</keyword>
<protein>
    <submittedName>
        <fullName evidence="3">Putative esterase</fullName>
    </submittedName>
</protein>
<gene>
    <name evidence="3" type="ORF">NT2_02_01050</name>
</gene>
<keyword evidence="1" id="KW-0378">Hydrolase</keyword>
<dbReference type="GO" id="GO:0016787">
    <property type="term" value="F:hydrolase activity"/>
    <property type="evidence" value="ECO:0007669"/>
    <property type="project" value="UniProtKB-KW"/>
</dbReference>
<dbReference type="RefSeq" id="WP_021688929.1">
    <property type="nucleotide sequence ID" value="NZ_BASZ01000002.1"/>
</dbReference>
<dbReference type="Pfam" id="PF07859">
    <property type="entry name" value="Abhydrolase_3"/>
    <property type="match status" value="1"/>
</dbReference>
<evidence type="ECO:0000256" key="1">
    <source>
        <dbReference type="ARBA" id="ARBA00022801"/>
    </source>
</evidence>
<dbReference type="eggNOG" id="COG0657">
    <property type="taxonomic scope" value="Bacteria"/>
</dbReference>
<reference evidence="3 4" key="1">
    <citation type="submission" date="2013-09" db="EMBL/GenBank/DDBJ databases">
        <title>Whole genome shotgun sequence of Novosphingobium tardaugens NBRC 16725.</title>
        <authorList>
            <person name="Isaki S."/>
            <person name="Hosoyama A."/>
            <person name="Tsuchikane K."/>
            <person name="Katsumata H."/>
            <person name="Ando Y."/>
            <person name="Yamazaki S."/>
            <person name="Fujita N."/>
        </authorList>
    </citation>
    <scope>NUCLEOTIDE SEQUENCE [LARGE SCALE GENOMIC DNA]</scope>
    <source>
        <strain evidence="3 4">NBRC 16725</strain>
    </source>
</reference>